<name>A0A644VWK6_9ZZZZ</name>
<organism evidence="2">
    <name type="scientific">bioreactor metagenome</name>
    <dbReference type="NCBI Taxonomy" id="1076179"/>
    <lineage>
        <taxon>unclassified sequences</taxon>
        <taxon>metagenomes</taxon>
        <taxon>ecological metagenomes</taxon>
    </lineage>
</organism>
<dbReference type="EMBL" id="VSSQ01000480">
    <property type="protein sequence ID" value="MPL95748.1"/>
    <property type="molecule type" value="Genomic_DNA"/>
</dbReference>
<reference evidence="2" key="1">
    <citation type="submission" date="2019-08" db="EMBL/GenBank/DDBJ databases">
        <authorList>
            <person name="Kucharzyk K."/>
            <person name="Murdoch R.W."/>
            <person name="Higgins S."/>
            <person name="Loffler F."/>
        </authorList>
    </citation>
    <scope>NUCLEOTIDE SEQUENCE</scope>
</reference>
<comment type="caution">
    <text evidence="2">The sequence shown here is derived from an EMBL/GenBank/DDBJ whole genome shotgun (WGS) entry which is preliminary data.</text>
</comment>
<protein>
    <recommendedName>
        <fullName evidence="1">PhnB-like domain-containing protein</fullName>
    </recommendedName>
</protein>
<dbReference type="AlphaFoldDB" id="A0A644VWK6"/>
<dbReference type="InterPro" id="IPR028973">
    <property type="entry name" value="PhnB-like"/>
</dbReference>
<gene>
    <name evidence="2" type="ORF">SDC9_41920</name>
</gene>
<proteinExistence type="predicted"/>
<dbReference type="CDD" id="cd06588">
    <property type="entry name" value="PhnB_like"/>
    <property type="match status" value="2"/>
</dbReference>
<accession>A0A644VWK6</accession>
<dbReference type="Pfam" id="PF06983">
    <property type="entry name" value="3-dmu-9_3-mt"/>
    <property type="match status" value="2"/>
</dbReference>
<dbReference type="Gene3D" id="3.30.720.110">
    <property type="match status" value="1"/>
</dbReference>
<feature type="domain" description="PhnB-like" evidence="1">
    <location>
        <begin position="142"/>
        <end position="262"/>
    </location>
</feature>
<evidence type="ECO:0000259" key="1">
    <source>
        <dbReference type="Pfam" id="PF06983"/>
    </source>
</evidence>
<dbReference type="Gene3D" id="3.30.720.100">
    <property type="match status" value="1"/>
</dbReference>
<dbReference type="SUPFAM" id="SSF54593">
    <property type="entry name" value="Glyoxalase/Bleomycin resistance protein/Dihydroxybiphenyl dioxygenase"/>
    <property type="match status" value="2"/>
</dbReference>
<evidence type="ECO:0000313" key="2">
    <source>
        <dbReference type="EMBL" id="MPL95748.1"/>
    </source>
</evidence>
<feature type="domain" description="PhnB-like" evidence="1">
    <location>
        <begin position="4"/>
        <end position="131"/>
    </location>
</feature>
<dbReference type="Gene3D" id="3.10.180.10">
    <property type="entry name" value="2,3-Dihydroxybiphenyl 1,2-Dioxygenase, domain 1"/>
    <property type="match status" value="1"/>
</dbReference>
<dbReference type="InterPro" id="IPR029068">
    <property type="entry name" value="Glyas_Bleomycin-R_OHBP_Dase"/>
</dbReference>
<dbReference type="PANTHER" id="PTHR33990">
    <property type="entry name" value="PROTEIN YJDN-RELATED"/>
    <property type="match status" value="1"/>
</dbReference>
<sequence length="304" mass="34959">MIEQRIIPHLWFNDQALEAVRFYTRVFEDSAIIHVTKLEDTPSGDCDLIVFALSGFQFMAINGGPYFKPNPSISFFVNFDPSSDPHAKEHLDRLWDKLSEGGTILMQLGEYPFSSHYGWVQDAYGVSWQLILTKDEGEPRPKIIPSLMFTNKVNGKAEEACLFYQTVFKQSRMGEIARYPGGMDPNLEGSAMFLDFMLEGQWFAAMDSAYEHPFSFNEGISLMIECESQAEVDYYWQNLSSDAESEQCGWLKDRYGLSWQVTARKTDEMLFEGTQQQRNRMSKALLQMKKIDIAELEKAFVNQE</sequence>